<dbReference type="AlphaFoldDB" id="A0A1Y5TRJ2"/>
<dbReference type="InterPro" id="IPR012134">
    <property type="entry name" value="Glu-5-SA_DH"/>
</dbReference>
<dbReference type="InterPro" id="IPR016162">
    <property type="entry name" value="Ald_DH_N"/>
</dbReference>
<dbReference type="NCBIfam" id="TIGR00407">
    <property type="entry name" value="proA"/>
    <property type="match status" value="1"/>
</dbReference>
<evidence type="ECO:0000256" key="2">
    <source>
        <dbReference type="ARBA" id="ARBA00022605"/>
    </source>
</evidence>
<comment type="similarity">
    <text evidence="7">Belongs to the gamma-glutamyl phosphate reductase family.</text>
</comment>
<dbReference type="GO" id="GO:0005737">
    <property type="term" value="C:cytoplasm"/>
    <property type="evidence" value="ECO:0007669"/>
    <property type="project" value="UniProtKB-SubCell"/>
</dbReference>
<evidence type="ECO:0000256" key="4">
    <source>
        <dbReference type="ARBA" id="ARBA00022857"/>
    </source>
</evidence>
<keyword evidence="3 7" id="KW-0641">Proline biosynthesis</keyword>
<dbReference type="GO" id="GO:0050661">
    <property type="term" value="F:NADP binding"/>
    <property type="evidence" value="ECO:0007669"/>
    <property type="project" value="InterPro"/>
</dbReference>
<sequence length="428" mass="45511">MNTMSTQTIAKNLNVGAVILDLGRRAKAAAPMLAMATSEQRNLALYEAAKALRDQAPEILTANALDLESVRNSNKDDAFIDRLSLTQDRITDMADALDAIAGQDDPLGKVLASFERPNGLHIERVSVPIGVIAMIYESRPNVGSDAGGLCIKSGNAVILRGGSESLQSSRVIVACLAAGLRAAGLPEDAVQLVDTRDREAVKLLLHSTDNVDLVIPRGGRGLVSLVQKEARVPTLLHLDGNNHTYVHDSADVEKAIGIIQNAKMRRTGICGATECVVIDYKIADQILPRIVGALEGCELRGDAEAQKIVPGMIAAADADWDTEYLSNIMSVKIVEGLQQGIEFVQAHSSGHTDAIIAEDNEAARLFMSAVDSAVVMHNASTQFSDGGEFGMGAEIGIATGKMHARGPVGAEQLTSYKYFVHGNGQQRP</sequence>
<dbReference type="InterPro" id="IPR000965">
    <property type="entry name" value="GPR_dom"/>
</dbReference>
<dbReference type="HAMAP" id="MF_00412">
    <property type="entry name" value="ProA"/>
    <property type="match status" value="1"/>
</dbReference>
<dbReference type="InterPro" id="IPR016163">
    <property type="entry name" value="Ald_DH_C"/>
</dbReference>
<comment type="catalytic activity">
    <reaction evidence="6 7">
        <text>L-glutamate 5-semialdehyde + phosphate + NADP(+) = L-glutamyl 5-phosphate + NADPH + H(+)</text>
        <dbReference type="Rhea" id="RHEA:19541"/>
        <dbReference type="ChEBI" id="CHEBI:15378"/>
        <dbReference type="ChEBI" id="CHEBI:43474"/>
        <dbReference type="ChEBI" id="CHEBI:57783"/>
        <dbReference type="ChEBI" id="CHEBI:58066"/>
        <dbReference type="ChEBI" id="CHEBI:58274"/>
        <dbReference type="ChEBI" id="CHEBI:58349"/>
        <dbReference type="EC" id="1.2.1.41"/>
    </reaction>
</comment>
<evidence type="ECO:0000256" key="7">
    <source>
        <dbReference type="HAMAP-Rule" id="MF_00412"/>
    </source>
</evidence>
<keyword evidence="4 7" id="KW-0521">NADP</keyword>
<evidence type="ECO:0000313" key="10">
    <source>
        <dbReference type="Proteomes" id="UP000193307"/>
    </source>
</evidence>
<dbReference type="PANTHER" id="PTHR11063">
    <property type="entry name" value="GLUTAMATE SEMIALDEHYDE DEHYDROGENASE"/>
    <property type="match status" value="1"/>
</dbReference>
<reference evidence="9 10" key="1">
    <citation type="submission" date="2017-03" db="EMBL/GenBank/DDBJ databases">
        <authorList>
            <person name="Afonso C.L."/>
            <person name="Miller P.J."/>
            <person name="Scott M.A."/>
            <person name="Spackman E."/>
            <person name="Goraichik I."/>
            <person name="Dimitrov K.M."/>
            <person name="Suarez D.L."/>
            <person name="Swayne D.E."/>
        </authorList>
    </citation>
    <scope>NUCLEOTIDE SEQUENCE [LARGE SCALE GENOMIC DNA]</scope>
    <source>
        <strain evidence="9 10">CECT 7971</strain>
    </source>
</reference>
<dbReference type="UniPathway" id="UPA00098">
    <property type="reaction ID" value="UER00360"/>
</dbReference>
<feature type="domain" description="Aldehyde dehydrogenase" evidence="8">
    <location>
        <begin position="24"/>
        <end position="324"/>
    </location>
</feature>
<dbReference type="GO" id="GO:0055129">
    <property type="term" value="P:L-proline biosynthetic process"/>
    <property type="evidence" value="ECO:0007669"/>
    <property type="project" value="UniProtKB-UniRule"/>
</dbReference>
<keyword evidence="2 7" id="KW-0028">Amino-acid biosynthesis</keyword>
<gene>
    <name evidence="9" type="primary">proA_5</name>
    <name evidence="7" type="synonym">proA</name>
    <name evidence="9" type="ORF">PAM7971_03501</name>
</gene>
<keyword evidence="10" id="KW-1185">Reference proteome</keyword>
<evidence type="ECO:0000256" key="3">
    <source>
        <dbReference type="ARBA" id="ARBA00022650"/>
    </source>
</evidence>
<dbReference type="Pfam" id="PF00171">
    <property type="entry name" value="Aldedh"/>
    <property type="match status" value="1"/>
</dbReference>
<dbReference type="NCBIfam" id="NF001221">
    <property type="entry name" value="PRK00197.1"/>
    <property type="match status" value="1"/>
</dbReference>
<protein>
    <recommendedName>
        <fullName evidence="7">Gamma-glutamyl phosphate reductase</fullName>
        <shortName evidence="7">GPR</shortName>
        <ecNumber evidence="7">1.2.1.41</ecNumber>
    </recommendedName>
    <alternativeName>
        <fullName evidence="7">Glutamate-5-semialdehyde dehydrogenase</fullName>
    </alternativeName>
    <alternativeName>
        <fullName evidence="7">Glutamyl-gamma-semialdehyde dehydrogenase</fullName>
        <shortName evidence="7">GSA dehydrogenase</shortName>
    </alternativeName>
</protein>
<evidence type="ECO:0000259" key="8">
    <source>
        <dbReference type="Pfam" id="PF00171"/>
    </source>
</evidence>
<dbReference type="InterPro" id="IPR016161">
    <property type="entry name" value="Ald_DH/histidinol_DH"/>
</dbReference>
<dbReference type="PIRSF" id="PIRSF000151">
    <property type="entry name" value="GPR"/>
    <property type="match status" value="1"/>
</dbReference>
<dbReference type="Gene3D" id="3.40.309.10">
    <property type="entry name" value="Aldehyde Dehydrogenase, Chain A, domain 2"/>
    <property type="match status" value="1"/>
</dbReference>
<dbReference type="Gene3D" id="3.40.605.10">
    <property type="entry name" value="Aldehyde Dehydrogenase, Chain A, domain 1"/>
    <property type="match status" value="1"/>
</dbReference>
<accession>A0A1Y5TRJ2</accession>
<comment type="pathway">
    <text evidence="1 7">Amino-acid biosynthesis; L-proline biosynthesis; L-glutamate 5-semialdehyde from L-glutamate: step 2/2.</text>
</comment>
<proteinExistence type="inferred from homology"/>
<dbReference type="Proteomes" id="UP000193307">
    <property type="component" value="Unassembled WGS sequence"/>
</dbReference>
<evidence type="ECO:0000256" key="1">
    <source>
        <dbReference type="ARBA" id="ARBA00004985"/>
    </source>
</evidence>
<dbReference type="EMBL" id="FWFW01000015">
    <property type="protein sequence ID" value="SLN66539.1"/>
    <property type="molecule type" value="Genomic_DNA"/>
</dbReference>
<dbReference type="SUPFAM" id="SSF53720">
    <property type="entry name" value="ALDH-like"/>
    <property type="match status" value="1"/>
</dbReference>
<keyword evidence="7" id="KW-0963">Cytoplasm</keyword>
<comment type="subcellular location">
    <subcellularLocation>
        <location evidence="7">Cytoplasm</location>
    </subcellularLocation>
</comment>
<organism evidence="9 10">
    <name type="scientific">Pacificibacter marinus</name>
    <dbReference type="NCBI Taxonomy" id="658057"/>
    <lineage>
        <taxon>Bacteria</taxon>
        <taxon>Pseudomonadati</taxon>
        <taxon>Pseudomonadota</taxon>
        <taxon>Alphaproteobacteria</taxon>
        <taxon>Rhodobacterales</taxon>
        <taxon>Roseobacteraceae</taxon>
        <taxon>Pacificibacter</taxon>
    </lineage>
</organism>
<dbReference type="RefSeq" id="WP_211753585.1">
    <property type="nucleotide sequence ID" value="NZ_FNZV01000016.1"/>
</dbReference>
<comment type="function">
    <text evidence="7">Catalyzes the NADPH-dependent reduction of L-glutamate 5-phosphate into L-glutamate 5-semialdehyde and phosphate. The product spontaneously undergoes cyclization to form 1-pyrroline-5-carboxylate.</text>
</comment>
<dbReference type="GO" id="GO:0004350">
    <property type="term" value="F:glutamate-5-semialdehyde dehydrogenase activity"/>
    <property type="evidence" value="ECO:0007669"/>
    <property type="project" value="UniProtKB-UniRule"/>
</dbReference>
<dbReference type="EC" id="1.2.1.41" evidence="7"/>
<keyword evidence="5 7" id="KW-0560">Oxidoreductase</keyword>
<evidence type="ECO:0000256" key="5">
    <source>
        <dbReference type="ARBA" id="ARBA00023002"/>
    </source>
</evidence>
<dbReference type="STRING" id="658057.SAMN04488032_11668"/>
<evidence type="ECO:0000256" key="6">
    <source>
        <dbReference type="ARBA" id="ARBA00049024"/>
    </source>
</evidence>
<dbReference type="PANTHER" id="PTHR11063:SF8">
    <property type="entry name" value="DELTA-1-PYRROLINE-5-CARBOXYLATE SYNTHASE"/>
    <property type="match status" value="1"/>
</dbReference>
<dbReference type="InterPro" id="IPR015590">
    <property type="entry name" value="Aldehyde_DH_dom"/>
</dbReference>
<evidence type="ECO:0000313" key="9">
    <source>
        <dbReference type="EMBL" id="SLN66539.1"/>
    </source>
</evidence>
<dbReference type="CDD" id="cd07079">
    <property type="entry name" value="ALDH_F18-19_ProA-GPR"/>
    <property type="match status" value="1"/>
</dbReference>
<name>A0A1Y5TRJ2_9RHOB</name>